<reference evidence="1" key="1">
    <citation type="submission" date="2020-01" db="EMBL/GenBank/DDBJ databases">
        <authorList>
            <person name="Richard D."/>
        </authorList>
    </citation>
    <scope>NUCLEOTIDE SEQUENCE</scope>
    <source>
        <strain evidence="1">JP541</strain>
    </source>
</reference>
<protein>
    <submittedName>
        <fullName evidence="1">Uncharacterized protein</fullName>
    </submittedName>
</protein>
<proteinExistence type="predicted"/>
<sequence>MTVAITAEGDTEIEYDAFDGHNEKFLLICDEKNTAAQAFALDNEMPLVTVSY</sequence>
<comment type="caution">
    <text evidence="1">The sequence shown here is derived from an EMBL/GenBank/DDBJ whole genome shotgun (WGS) entry which is preliminary data.</text>
</comment>
<accession>A0A8I0H8Z5</accession>
<evidence type="ECO:0000313" key="1">
    <source>
        <dbReference type="EMBL" id="MBD4340443.1"/>
    </source>
</evidence>
<organism evidence="1 2">
    <name type="scientific">Xanthomonas citri pv. citri</name>
    <dbReference type="NCBI Taxonomy" id="611301"/>
    <lineage>
        <taxon>Bacteria</taxon>
        <taxon>Pseudomonadati</taxon>
        <taxon>Pseudomonadota</taxon>
        <taxon>Gammaproteobacteria</taxon>
        <taxon>Lysobacterales</taxon>
        <taxon>Lysobacteraceae</taxon>
        <taxon>Xanthomonas</taxon>
    </lineage>
</organism>
<dbReference type="Proteomes" id="UP000653002">
    <property type="component" value="Unassembled WGS sequence"/>
</dbReference>
<feature type="non-terminal residue" evidence="1">
    <location>
        <position position="52"/>
    </location>
</feature>
<evidence type="ECO:0000313" key="2">
    <source>
        <dbReference type="Proteomes" id="UP000653002"/>
    </source>
</evidence>
<gene>
    <name evidence="1" type="ORF">GUH15_31270</name>
</gene>
<dbReference type="AlphaFoldDB" id="A0A8I0H8Z5"/>
<dbReference type="EMBL" id="JAABFR010002605">
    <property type="protein sequence ID" value="MBD4340443.1"/>
    <property type="molecule type" value="Genomic_DNA"/>
</dbReference>
<name>A0A8I0H8Z5_XANCI</name>